<dbReference type="Proteomes" id="UP000295293">
    <property type="component" value="Unassembled WGS sequence"/>
</dbReference>
<keyword evidence="3 5" id="KW-0067">ATP-binding</keyword>
<evidence type="ECO:0000256" key="1">
    <source>
        <dbReference type="ARBA" id="ARBA00022448"/>
    </source>
</evidence>
<dbReference type="PROSITE" id="PS50893">
    <property type="entry name" value="ABC_TRANSPORTER_2"/>
    <property type="match status" value="1"/>
</dbReference>
<protein>
    <submittedName>
        <fullName evidence="5">ABC-2 type transport system ATP-binding protein</fullName>
    </submittedName>
</protein>
<dbReference type="SUPFAM" id="SSF52540">
    <property type="entry name" value="P-loop containing nucleoside triphosphate hydrolases"/>
    <property type="match status" value="1"/>
</dbReference>
<dbReference type="EMBL" id="SNZH01000018">
    <property type="protein sequence ID" value="TDR38941.1"/>
    <property type="molecule type" value="Genomic_DNA"/>
</dbReference>
<keyword evidence="2" id="KW-0547">Nucleotide-binding</keyword>
<proteinExistence type="predicted"/>
<accession>A0A4R6YN88</accession>
<dbReference type="InterPro" id="IPR003439">
    <property type="entry name" value="ABC_transporter-like_ATP-bd"/>
</dbReference>
<evidence type="ECO:0000313" key="5">
    <source>
        <dbReference type="EMBL" id="TDR38941.1"/>
    </source>
</evidence>
<dbReference type="InterPro" id="IPR003593">
    <property type="entry name" value="AAA+_ATPase"/>
</dbReference>
<dbReference type="SMART" id="SM00382">
    <property type="entry name" value="AAA"/>
    <property type="match status" value="1"/>
</dbReference>
<dbReference type="PANTHER" id="PTHR42939">
    <property type="entry name" value="ABC TRANSPORTER ATP-BINDING PROTEIN ALBC-RELATED"/>
    <property type="match status" value="1"/>
</dbReference>
<gene>
    <name evidence="5" type="ORF">DFR29_11884</name>
</gene>
<dbReference type="RefSeq" id="WP_166654302.1">
    <property type="nucleotide sequence ID" value="NZ_SNZH01000018.1"/>
</dbReference>
<sequence length="250" mass="26515">MAALEIAGLVHSYGQHRVLDGLDLAIEGGEFVALIGPNGSGKTTLLRCLAGILAPQSGQVVIAGAVMSSDPMGAKQKLGFAVDPTLLPPLLSGRQCLELFAGARNLAAIPAATLALAQELAFDTWLDREVQSYSLGTRQKLGILLGLIGEPPLIVLDEPMNGLDPLSAFALKQHLVRLTRDQGCAVLLATHALEVAERFISRAVLLLGGKLVQDWNTAALDAIRHDADNSLEQVMVEALQRHGAERIDRA</sequence>
<dbReference type="GO" id="GO:0005524">
    <property type="term" value="F:ATP binding"/>
    <property type="evidence" value="ECO:0007669"/>
    <property type="project" value="UniProtKB-KW"/>
</dbReference>
<evidence type="ECO:0000313" key="6">
    <source>
        <dbReference type="Proteomes" id="UP000295293"/>
    </source>
</evidence>
<dbReference type="AlphaFoldDB" id="A0A4R6YN88"/>
<dbReference type="Pfam" id="PF00005">
    <property type="entry name" value="ABC_tran"/>
    <property type="match status" value="1"/>
</dbReference>
<dbReference type="PANTHER" id="PTHR42939:SF1">
    <property type="entry name" value="ABC TRANSPORTER ATP-BINDING PROTEIN ALBC-RELATED"/>
    <property type="match status" value="1"/>
</dbReference>
<dbReference type="GO" id="GO:0016887">
    <property type="term" value="F:ATP hydrolysis activity"/>
    <property type="evidence" value="ECO:0007669"/>
    <property type="project" value="InterPro"/>
</dbReference>
<name>A0A4R6YN88_9GAMM</name>
<evidence type="ECO:0000256" key="2">
    <source>
        <dbReference type="ARBA" id="ARBA00022741"/>
    </source>
</evidence>
<reference evidence="5 6" key="1">
    <citation type="submission" date="2019-03" db="EMBL/GenBank/DDBJ databases">
        <title>Genomic Encyclopedia of Type Strains, Phase IV (KMG-IV): sequencing the most valuable type-strain genomes for metagenomic binning, comparative biology and taxonomic classification.</title>
        <authorList>
            <person name="Goeker M."/>
        </authorList>
    </citation>
    <scope>NUCLEOTIDE SEQUENCE [LARGE SCALE GENOMIC DNA]</scope>
    <source>
        <strain evidence="5 6">DSM 21667</strain>
    </source>
</reference>
<dbReference type="Gene3D" id="3.40.50.300">
    <property type="entry name" value="P-loop containing nucleotide triphosphate hydrolases"/>
    <property type="match status" value="1"/>
</dbReference>
<dbReference type="CDD" id="cd03230">
    <property type="entry name" value="ABC_DR_subfamily_A"/>
    <property type="match status" value="1"/>
</dbReference>
<evidence type="ECO:0000259" key="4">
    <source>
        <dbReference type="PROSITE" id="PS50893"/>
    </source>
</evidence>
<dbReference type="InterPro" id="IPR027417">
    <property type="entry name" value="P-loop_NTPase"/>
</dbReference>
<feature type="domain" description="ABC transporter" evidence="4">
    <location>
        <begin position="4"/>
        <end position="233"/>
    </location>
</feature>
<comment type="caution">
    <text evidence="5">The sequence shown here is derived from an EMBL/GenBank/DDBJ whole genome shotgun (WGS) entry which is preliminary data.</text>
</comment>
<keyword evidence="6" id="KW-1185">Reference proteome</keyword>
<evidence type="ECO:0000256" key="3">
    <source>
        <dbReference type="ARBA" id="ARBA00022840"/>
    </source>
</evidence>
<organism evidence="5 6">
    <name type="scientific">Tahibacter aquaticus</name>
    <dbReference type="NCBI Taxonomy" id="520092"/>
    <lineage>
        <taxon>Bacteria</taxon>
        <taxon>Pseudomonadati</taxon>
        <taxon>Pseudomonadota</taxon>
        <taxon>Gammaproteobacteria</taxon>
        <taxon>Lysobacterales</taxon>
        <taxon>Rhodanobacteraceae</taxon>
        <taxon>Tahibacter</taxon>
    </lineage>
</organism>
<dbReference type="InterPro" id="IPR051782">
    <property type="entry name" value="ABC_Transporter_VariousFunc"/>
</dbReference>
<keyword evidence="1" id="KW-0813">Transport</keyword>